<dbReference type="EMBL" id="JAPUFD010000002">
    <property type="protein sequence ID" value="MDI1485681.1"/>
    <property type="molecule type" value="Genomic_DNA"/>
</dbReference>
<dbReference type="PANTHER" id="PTHR23172:SF19">
    <property type="entry name" value="J DOMAIN-CONTAINING PROTEIN"/>
    <property type="match status" value="1"/>
</dbReference>
<feature type="compositionally biased region" description="Basic and acidic residues" evidence="1">
    <location>
        <begin position="389"/>
        <end position="403"/>
    </location>
</feature>
<comment type="caution">
    <text evidence="3">The sequence shown here is derived from an EMBL/GenBank/DDBJ whole genome shotgun (WGS) entry which is preliminary data.</text>
</comment>
<dbReference type="GO" id="GO:0072583">
    <property type="term" value="P:clathrin-dependent endocytosis"/>
    <property type="evidence" value="ECO:0007669"/>
    <property type="project" value="TreeGrafter"/>
</dbReference>
<feature type="compositionally biased region" description="Basic and acidic residues" evidence="1">
    <location>
        <begin position="527"/>
        <end position="536"/>
    </location>
</feature>
<proteinExistence type="predicted"/>
<dbReference type="GO" id="GO:0030276">
    <property type="term" value="F:clathrin binding"/>
    <property type="evidence" value="ECO:0007669"/>
    <property type="project" value="TreeGrafter"/>
</dbReference>
<dbReference type="PROSITE" id="PS50030">
    <property type="entry name" value="UBA"/>
    <property type="match status" value="1"/>
</dbReference>
<dbReference type="AlphaFoldDB" id="A0AA43QIT0"/>
<dbReference type="InterPro" id="IPR011990">
    <property type="entry name" value="TPR-like_helical_dom_sf"/>
</dbReference>
<dbReference type="Proteomes" id="UP001161017">
    <property type="component" value="Unassembled WGS sequence"/>
</dbReference>
<dbReference type="Gene3D" id="1.10.8.10">
    <property type="entry name" value="DNA helicase RuvA subunit, C-terminal domain"/>
    <property type="match status" value="1"/>
</dbReference>
<feature type="compositionally biased region" description="Low complexity" evidence="1">
    <location>
        <begin position="113"/>
        <end position="131"/>
    </location>
</feature>
<feature type="region of interest" description="Disordered" evidence="1">
    <location>
        <begin position="798"/>
        <end position="823"/>
    </location>
</feature>
<dbReference type="InterPro" id="IPR009060">
    <property type="entry name" value="UBA-like_sf"/>
</dbReference>
<feature type="compositionally biased region" description="Polar residues" evidence="1">
    <location>
        <begin position="281"/>
        <end position="292"/>
    </location>
</feature>
<feature type="compositionally biased region" description="Low complexity" evidence="1">
    <location>
        <begin position="798"/>
        <end position="807"/>
    </location>
</feature>
<dbReference type="SUPFAM" id="SSF46934">
    <property type="entry name" value="UBA-like"/>
    <property type="match status" value="1"/>
</dbReference>
<feature type="compositionally biased region" description="Polar residues" evidence="1">
    <location>
        <begin position="604"/>
        <end position="623"/>
    </location>
</feature>
<dbReference type="GO" id="GO:0031982">
    <property type="term" value="C:vesicle"/>
    <property type="evidence" value="ECO:0007669"/>
    <property type="project" value="TreeGrafter"/>
</dbReference>
<gene>
    <name evidence="3" type="primary">SWA2</name>
    <name evidence="3" type="ORF">OHK93_003870</name>
</gene>
<feature type="compositionally biased region" description="Polar residues" evidence="1">
    <location>
        <begin position="77"/>
        <end position="95"/>
    </location>
</feature>
<keyword evidence="4" id="KW-1185">Reference proteome</keyword>
<dbReference type="GO" id="GO:0072318">
    <property type="term" value="P:clathrin coat disassembly"/>
    <property type="evidence" value="ECO:0007669"/>
    <property type="project" value="TreeGrafter"/>
</dbReference>
<evidence type="ECO:0000313" key="4">
    <source>
        <dbReference type="Proteomes" id="UP001161017"/>
    </source>
</evidence>
<feature type="compositionally biased region" description="Basic and acidic residues" evidence="1">
    <location>
        <begin position="96"/>
        <end position="112"/>
    </location>
</feature>
<feature type="region of interest" description="Disordered" evidence="1">
    <location>
        <begin position="433"/>
        <end position="661"/>
    </location>
</feature>
<feature type="compositionally biased region" description="Polar residues" evidence="1">
    <location>
        <begin position="651"/>
        <end position="661"/>
    </location>
</feature>
<name>A0AA43QIT0_9LECA</name>
<feature type="compositionally biased region" description="Pro residues" evidence="1">
    <location>
        <begin position="586"/>
        <end position="596"/>
    </location>
</feature>
<protein>
    <submittedName>
        <fullName evidence="3">Auxilin-like clathrin-binding protein required for normal clathrin function</fullName>
    </submittedName>
</protein>
<feature type="compositionally biased region" description="Polar residues" evidence="1">
    <location>
        <begin position="314"/>
        <end position="325"/>
    </location>
</feature>
<evidence type="ECO:0000313" key="3">
    <source>
        <dbReference type="EMBL" id="MDI1485681.1"/>
    </source>
</evidence>
<dbReference type="InterPro" id="IPR036869">
    <property type="entry name" value="J_dom_sf"/>
</dbReference>
<dbReference type="InterPro" id="IPR015940">
    <property type="entry name" value="UBA"/>
</dbReference>
<feature type="region of interest" description="Disordered" evidence="1">
    <location>
        <begin position="1"/>
        <end position="412"/>
    </location>
</feature>
<dbReference type="SUPFAM" id="SSF46565">
    <property type="entry name" value="Chaperone J-domain"/>
    <property type="match status" value="1"/>
</dbReference>
<feature type="domain" description="UBA" evidence="2">
    <location>
        <begin position="290"/>
        <end position="334"/>
    </location>
</feature>
<organism evidence="3 4">
    <name type="scientific">Ramalina farinacea</name>
    <dbReference type="NCBI Taxonomy" id="258253"/>
    <lineage>
        <taxon>Eukaryota</taxon>
        <taxon>Fungi</taxon>
        <taxon>Dikarya</taxon>
        <taxon>Ascomycota</taxon>
        <taxon>Pezizomycotina</taxon>
        <taxon>Lecanoromycetes</taxon>
        <taxon>OSLEUM clade</taxon>
        <taxon>Lecanoromycetidae</taxon>
        <taxon>Lecanorales</taxon>
        <taxon>Lecanorineae</taxon>
        <taxon>Ramalinaceae</taxon>
        <taxon>Ramalina</taxon>
    </lineage>
</organism>
<dbReference type="Pfam" id="PF22562">
    <property type="entry name" value="UBA_7"/>
    <property type="match status" value="1"/>
</dbReference>
<evidence type="ECO:0000256" key="1">
    <source>
        <dbReference type="SAM" id="MobiDB-lite"/>
    </source>
</evidence>
<dbReference type="PANTHER" id="PTHR23172">
    <property type="entry name" value="AUXILIN/CYCLIN G-ASSOCIATED KINASE-RELATED"/>
    <property type="match status" value="1"/>
</dbReference>
<accession>A0AA43QIT0</accession>
<feature type="compositionally biased region" description="Polar residues" evidence="1">
    <location>
        <begin position="38"/>
        <end position="69"/>
    </location>
</feature>
<dbReference type="Gene3D" id="1.10.287.110">
    <property type="entry name" value="DnaJ domain"/>
    <property type="match status" value="1"/>
</dbReference>
<dbReference type="SMART" id="SM00165">
    <property type="entry name" value="UBA"/>
    <property type="match status" value="1"/>
</dbReference>
<dbReference type="GO" id="GO:0005737">
    <property type="term" value="C:cytoplasm"/>
    <property type="evidence" value="ECO:0007669"/>
    <property type="project" value="TreeGrafter"/>
</dbReference>
<dbReference type="SUPFAM" id="SSF48452">
    <property type="entry name" value="TPR-like"/>
    <property type="match status" value="1"/>
</dbReference>
<dbReference type="FunFam" id="1.25.40.10:FF:000354">
    <property type="entry name" value="UBA domain-containing protein 7"/>
    <property type="match status" value="1"/>
</dbReference>
<dbReference type="Gene3D" id="1.25.40.10">
    <property type="entry name" value="Tetratricopeptide repeat domain"/>
    <property type="match status" value="1"/>
</dbReference>
<feature type="compositionally biased region" description="Polar residues" evidence="1">
    <location>
        <begin position="200"/>
        <end position="222"/>
    </location>
</feature>
<sequence length="938" mass="100378">MEDLSSVDWAPSKGSTYQGQGPKGNYFTTLKPSPPVSGRSTPSNVTATGLGQKPMSGSNTGSKSSTPVNDSFAGLVSFNSSQASRNLSLQEQQRVIQERKAKAEEERRRQFDSHFGGSQQTSSSTNFSKSSTPVGGIPPPAYSGTQQSDGVSLSKLINKPFAAIPNGNISSPSPENDEDLLAAFSSSAPVDKSSHMPPVQDSNHAQLNSVSDLEPLATTSGNGVVEDTLNDDDDPFGLGVQAPTHRPTSKPLVEQQDDDDVLGLLGRPVSEFPKPEPTEAKPSQTVPASSSDPLDRATAELVDMGFSAERSRQALETTESGSNVQAAVGWLLNQAHEDSRKEKQHHVSSRPSPSKDHSARRGSRRKSSGSESSRPAWMKAEGQPGPSGHRRDSRSPAKGEKDPAQLAQELGNNLFKTANSLWKTGTKKLNQAVAEFNAEGGTDQPKWMREANGETHGHKQKTGQHGEEELARRHHTSSGHSSRSGPPAAESKVTNEALLLESGDGRPQRKVPRRPATRPDSSDQIDLPERPREPRPQRPAIPQETSAKDPRRKLSRQAVEDEAAHAYVSPARRRKAVAKAAASSSSPPPPPPPAQPEPDLLFGSDQNAPPNVQPKQRPTSTASVRPLPSAKAPTITRTSTPKRSIPPISPSAVQQSTSSRKLGTEAFKRGDYAGATILYDRSLSALPPTHPLTLPVLTNRALSHLKTGDPKACIADAKTAIDLIGPSRGSNETIDLGSGEGNKPMADYWGKAMMRQAEALEQLERWTDAATSWKACVEAGVGGSASIAARNRCENAAKPKSAASVVKRPPPRPKPTPSAFNDLAPTSVQSAEAVTRLREANAAADKVDDEKFKLADQVDARILKWRAGKEGNLRALLSSLETVLWADAGWKKVGMGDVLLPGKVKVVYMKGIAKKMISAAVFATLNEAWERFKQENGL</sequence>
<evidence type="ECO:0000259" key="2">
    <source>
        <dbReference type="PROSITE" id="PS50030"/>
    </source>
</evidence>
<feature type="compositionally biased region" description="Basic and acidic residues" evidence="1">
    <location>
        <begin position="446"/>
        <end position="457"/>
    </location>
</feature>
<reference evidence="3" key="1">
    <citation type="journal article" date="2023" name="Genome Biol. Evol.">
        <title>First Whole Genome Sequence and Flow Cytometry Genome Size Data for the Lichen-Forming Fungus Ramalina farinacea (Ascomycota).</title>
        <authorList>
            <person name="Llewellyn T."/>
            <person name="Mian S."/>
            <person name="Hill R."/>
            <person name="Leitch I.J."/>
            <person name="Gaya E."/>
        </authorList>
    </citation>
    <scope>NUCLEOTIDE SEQUENCE</scope>
    <source>
        <strain evidence="3">LIQ254RAFAR</strain>
    </source>
</reference>